<dbReference type="Pfam" id="PF07690">
    <property type="entry name" value="MFS_1"/>
    <property type="match status" value="1"/>
</dbReference>
<dbReference type="Proteomes" id="UP001163105">
    <property type="component" value="Unassembled WGS sequence"/>
</dbReference>
<reference evidence="8" key="1">
    <citation type="submission" date="2023-01" db="EMBL/GenBank/DDBJ databases">
        <title>The growth and conidiation of Purpureocillium lavendulum are regulated by nitrogen source and histone H3K14 acetylation.</title>
        <authorList>
            <person name="Tang P."/>
            <person name="Han J."/>
            <person name="Zhang C."/>
            <person name="Tang P."/>
            <person name="Qi F."/>
            <person name="Zhang K."/>
            <person name="Liang L."/>
        </authorList>
    </citation>
    <scope>NUCLEOTIDE SEQUENCE</scope>
    <source>
        <strain evidence="8">YMF1.00683</strain>
    </source>
</reference>
<evidence type="ECO:0000259" key="7">
    <source>
        <dbReference type="PROSITE" id="PS50850"/>
    </source>
</evidence>
<keyword evidence="9" id="KW-1185">Reference proteome</keyword>
<feature type="transmembrane region" description="Helical" evidence="6">
    <location>
        <begin position="207"/>
        <end position="225"/>
    </location>
</feature>
<dbReference type="InterPro" id="IPR036259">
    <property type="entry name" value="MFS_trans_sf"/>
</dbReference>
<feature type="domain" description="Major facilitator superfamily (MFS) profile" evidence="7">
    <location>
        <begin position="49"/>
        <end position="503"/>
    </location>
</feature>
<dbReference type="PROSITE" id="PS50850">
    <property type="entry name" value="MFS"/>
    <property type="match status" value="1"/>
</dbReference>
<gene>
    <name evidence="8" type="ORF">O9K51_08690</name>
</gene>
<feature type="transmembrane region" description="Helical" evidence="6">
    <location>
        <begin position="284"/>
        <end position="306"/>
    </location>
</feature>
<feature type="region of interest" description="Disordered" evidence="5">
    <location>
        <begin position="1"/>
        <end position="37"/>
    </location>
</feature>
<feature type="transmembrane region" description="Helical" evidence="6">
    <location>
        <begin position="401"/>
        <end position="421"/>
    </location>
</feature>
<dbReference type="EMBL" id="JAQHRD010000008">
    <property type="protein sequence ID" value="KAJ6438101.1"/>
    <property type="molecule type" value="Genomic_DNA"/>
</dbReference>
<feature type="transmembrane region" description="Helical" evidence="6">
    <location>
        <begin position="326"/>
        <end position="347"/>
    </location>
</feature>
<dbReference type="GO" id="GO:0005886">
    <property type="term" value="C:plasma membrane"/>
    <property type="evidence" value="ECO:0007669"/>
    <property type="project" value="TreeGrafter"/>
</dbReference>
<keyword evidence="2 6" id="KW-0812">Transmembrane</keyword>
<feature type="transmembrane region" description="Helical" evidence="6">
    <location>
        <begin position="174"/>
        <end position="195"/>
    </location>
</feature>
<name>A0AB34FI83_9HYPO</name>
<dbReference type="GO" id="GO:0022857">
    <property type="term" value="F:transmembrane transporter activity"/>
    <property type="evidence" value="ECO:0007669"/>
    <property type="project" value="InterPro"/>
</dbReference>
<dbReference type="InterPro" id="IPR011701">
    <property type="entry name" value="MFS"/>
</dbReference>
<dbReference type="AlphaFoldDB" id="A0AB34FI83"/>
<evidence type="ECO:0000256" key="6">
    <source>
        <dbReference type="SAM" id="Phobius"/>
    </source>
</evidence>
<proteinExistence type="predicted"/>
<keyword evidence="4 6" id="KW-0472">Membrane</keyword>
<feature type="transmembrane region" description="Helical" evidence="6">
    <location>
        <begin position="466"/>
        <end position="486"/>
    </location>
</feature>
<evidence type="ECO:0000256" key="3">
    <source>
        <dbReference type="ARBA" id="ARBA00022989"/>
    </source>
</evidence>
<dbReference type="InterPro" id="IPR020846">
    <property type="entry name" value="MFS_dom"/>
</dbReference>
<feature type="transmembrane region" description="Helical" evidence="6">
    <location>
        <begin position="433"/>
        <end position="451"/>
    </location>
</feature>
<evidence type="ECO:0000256" key="1">
    <source>
        <dbReference type="ARBA" id="ARBA00004141"/>
    </source>
</evidence>
<accession>A0AB34FI83</accession>
<feature type="transmembrane region" description="Helical" evidence="6">
    <location>
        <begin position="48"/>
        <end position="72"/>
    </location>
</feature>
<dbReference type="SUPFAM" id="SSF103473">
    <property type="entry name" value="MFS general substrate transporter"/>
    <property type="match status" value="1"/>
</dbReference>
<dbReference type="Gene3D" id="1.20.1250.20">
    <property type="entry name" value="MFS general substrate transporter like domains"/>
    <property type="match status" value="1"/>
</dbReference>
<evidence type="ECO:0000256" key="5">
    <source>
        <dbReference type="SAM" id="MobiDB-lite"/>
    </source>
</evidence>
<feature type="transmembrane region" description="Helical" evidence="6">
    <location>
        <begin position="84"/>
        <end position="103"/>
    </location>
</feature>
<dbReference type="PANTHER" id="PTHR23502">
    <property type="entry name" value="MAJOR FACILITATOR SUPERFAMILY"/>
    <property type="match status" value="1"/>
</dbReference>
<keyword evidence="3 6" id="KW-1133">Transmembrane helix</keyword>
<organism evidence="8 9">
    <name type="scientific">Purpureocillium lavendulum</name>
    <dbReference type="NCBI Taxonomy" id="1247861"/>
    <lineage>
        <taxon>Eukaryota</taxon>
        <taxon>Fungi</taxon>
        <taxon>Dikarya</taxon>
        <taxon>Ascomycota</taxon>
        <taxon>Pezizomycotina</taxon>
        <taxon>Sordariomycetes</taxon>
        <taxon>Hypocreomycetidae</taxon>
        <taxon>Hypocreales</taxon>
        <taxon>Ophiocordycipitaceae</taxon>
        <taxon>Purpureocillium</taxon>
    </lineage>
</organism>
<sequence>MADTDTLSSPEKSETVLVKTTKDGIPLVPQPSDDPEDPLNWSTFKKHAALVVLAMESLMVKFSATLIAPGALTLAEEFHTNPSKATYIGSAPSVLYAVAPLLWIPLSQRIGRRPVLILGQLVALAGAIGVARAQSYAGALGCRMVMGFGGSMGLCIGPASISDMFFLHEKGTRIGINSFLLVTAPWIGGVAGGSIQNNKALGWRWSMYISAICYAVQFIAQLIFVPETIYEREVAAAEPPEAKRTIWRRLGFRTPTNPGRRTETGELNPKGETWAETFRRPYALFVYPAVVLPCFWVSVAVMTEVANTAGFALNFGGKSRFKFNSAQIGFCFFSGLIGAFLGELLAGPLCDVVAKRALSSGREWRPESLLKLSITGLVSIMTGLIVYGTELDLSKHWAPPLVGMVLFILGQEIIVTVVLTYMMECYPGMAAEVAIVFQFFFNLMCFHPPFYTPQWIERAHGAKVPYIIYAILPVIFFPPCIGLFMWKGPAIRKRGAVFAFMRR</sequence>
<evidence type="ECO:0000256" key="2">
    <source>
        <dbReference type="ARBA" id="ARBA00022692"/>
    </source>
</evidence>
<feature type="transmembrane region" description="Helical" evidence="6">
    <location>
        <begin position="145"/>
        <end position="167"/>
    </location>
</feature>
<feature type="compositionally biased region" description="Polar residues" evidence="5">
    <location>
        <begin position="1"/>
        <end position="10"/>
    </location>
</feature>
<comment type="caution">
    <text evidence="8">The sequence shown here is derived from an EMBL/GenBank/DDBJ whole genome shotgun (WGS) entry which is preliminary data.</text>
</comment>
<evidence type="ECO:0000313" key="9">
    <source>
        <dbReference type="Proteomes" id="UP001163105"/>
    </source>
</evidence>
<evidence type="ECO:0000256" key="4">
    <source>
        <dbReference type="ARBA" id="ARBA00023136"/>
    </source>
</evidence>
<feature type="transmembrane region" description="Helical" evidence="6">
    <location>
        <begin position="368"/>
        <end position="389"/>
    </location>
</feature>
<feature type="transmembrane region" description="Helical" evidence="6">
    <location>
        <begin position="115"/>
        <end position="133"/>
    </location>
</feature>
<comment type="subcellular location">
    <subcellularLocation>
        <location evidence="1">Membrane</location>
        <topology evidence="1">Multi-pass membrane protein</topology>
    </subcellularLocation>
</comment>
<protein>
    <submittedName>
        <fullName evidence="8">MFS general substrate transporter</fullName>
    </submittedName>
</protein>
<dbReference type="PANTHER" id="PTHR23502:SF34">
    <property type="entry name" value="PROTEIN HOL1"/>
    <property type="match status" value="1"/>
</dbReference>
<evidence type="ECO:0000313" key="8">
    <source>
        <dbReference type="EMBL" id="KAJ6438101.1"/>
    </source>
</evidence>